<dbReference type="Gene3D" id="2.40.440.10">
    <property type="entry name" value="L,D-transpeptidase catalytic domain-like"/>
    <property type="match status" value="1"/>
</dbReference>
<dbReference type="Proteomes" id="UP000242637">
    <property type="component" value="Chromosome 1"/>
</dbReference>
<evidence type="ECO:0000256" key="2">
    <source>
        <dbReference type="ARBA" id="ARBA00022679"/>
    </source>
</evidence>
<dbReference type="KEGG" id="dco:SAMEA4475696_1917"/>
<dbReference type="PANTHER" id="PTHR30582:SF2">
    <property type="entry name" value="L,D-TRANSPEPTIDASE YCIB-RELATED"/>
    <property type="match status" value="1"/>
</dbReference>
<dbReference type="Gene3D" id="2.60.40.3710">
    <property type="match status" value="1"/>
</dbReference>
<evidence type="ECO:0000259" key="10">
    <source>
        <dbReference type="PROSITE" id="PS52029"/>
    </source>
</evidence>
<dbReference type="GO" id="GO:0071972">
    <property type="term" value="F:peptidoglycan L,D-transpeptidase activity"/>
    <property type="evidence" value="ECO:0007669"/>
    <property type="project" value="TreeGrafter"/>
</dbReference>
<dbReference type="UniPathway" id="UPA00219"/>
<dbReference type="Pfam" id="PF03734">
    <property type="entry name" value="YkuD"/>
    <property type="match status" value="1"/>
</dbReference>
<dbReference type="InterPro" id="IPR041280">
    <property type="entry name" value="Big_10"/>
</dbReference>
<evidence type="ECO:0000313" key="11">
    <source>
        <dbReference type="EMBL" id="SNV23857.1"/>
    </source>
</evidence>
<comment type="pathway">
    <text evidence="1 7">Cell wall biogenesis; peptidoglycan biosynthesis.</text>
</comment>
<dbReference type="Pfam" id="PF17964">
    <property type="entry name" value="Big_10"/>
    <property type="match status" value="1"/>
</dbReference>
<keyword evidence="6 7" id="KW-0961">Cell wall biogenesis/degradation</keyword>
<proteinExistence type="predicted"/>
<keyword evidence="3 7" id="KW-0133">Cell shape</keyword>
<feature type="chain" id="PRO_5038378350" evidence="8">
    <location>
        <begin position="23"/>
        <end position="417"/>
    </location>
</feature>
<keyword evidence="12" id="KW-1185">Reference proteome</keyword>
<dbReference type="GO" id="GO:0008360">
    <property type="term" value="P:regulation of cell shape"/>
    <property type="evidence" value="ECO:0007669"/>
    <property type="project" value="UniProtKB-UniRule"/>
</dbReference>
<sequence>MGAKERMTIPVFSARARMLTWAAAVLLAGSAGLSSCNGGTETTTSAPAAKVESSVKDNAKNVTPMTPLRITTDGKLSKVEVFVKDKPGKLSGAIDQTGTWVNSEPLSLDTEYVVRATAVNAAGESTEIEQTFSTVTPKVDATYTVTPDGATVGVGMPVVVRFDSPVETDAQRAEVEKRVSVRTSTKTKGAWGWTDQFTLMWRPMSYWKPKTKVSVNADLEGVQTGSGKWIRKSKKAAFTIANRARVVKVNLSDHNMKVVENGKVIAQYPISAGREIGSWETRSGTKVITELHESLVMDAGTLGVGANDPNYYKTEVKYAVRVTNTGEFFHSAPWSVSAQGYRNVSHGCVNMSPGAAREFFNGTIIGDPAEFVGSSREMSPEDGMPVWLYTWKEWKQLSAIEPAQPTPAASRSATPAQ</sequence>
<dbReference type="PANTHER" id="PTHR30582">
    <property type="entry name" value="L,D-TRANSPEPTIDASE"/>
    <property type="match status" value="1"/>
</dbReference>
<keyword evidence="2" id="KW-0808">Transferase</keyword>
<keyword evidence="4 7" id="KW-0573">Peptidoglycan synthesis</keyword>
<dbReference type="InterPro" id="IPR003961">
    <property type="entry name" value="FN3_dom"/>
</dbReference>
<dbReference type="PROSITE" id="PS52029">
    <property type="entry name" value="LD_TPASE"/>
    <property type="match status" value="1"/>
</dbReference>
<dbReference type="CDD" id="cd13432">
    <property type="entry name" value="LDT_IgD_like_2"/>
    <property type="match status" value="1"/>
</dbReference>
<evidence type="ECO:0000256" key="7">
    <source>
        <dbReference type="PROSITE-ProRule" id="PRU01373"/>
    </source>
</evidence>
<dbReference type="STRING" id="1121387.GCA_000429885_00287"/>
<keyword evidence="5" id="KW-0012">Acyltransferase</keyword>
<feature type="active site" description="Nucleophile" evidence="7">
    <location>
        <position position="348"/>
    </location>
</feature>
<organism evidence="11 12">
    <name type="scientific">Dermatophilus congolensis</name>
    <dbReference type="NCBI Taxonomy" id="1863"/>
    <lineage>
        <taxon>Bacteria</taxon>
        <taxon>Bacillati</taxon>
        <taxon>Actinomycetota</taxon>
        <taxon>Actinomycetes</taxon>
        <taxon>Micrococcales</taxon>
        <taxon>Dermatophilaceae</taxon>
        <taxon>Dermatophilus</taxon>
    </lineage>
</organism>
<protein>
    <submittedName>
        <fullName evidence="11">L,D-transpeptidase catalytic domain</fullName>
    </submittedName>
</protein>
<name>A0A239VNN4_9MICO</name>
<evidence type="ECO:0000256" key="8">
    <source>
        <dbReference type="SAM" id="SignalP"/>
    </source>
</evidence>
<reference evidence="11 12" key="1">
    <citation type="submission" date="2017-06" db="EMBL/GenBank/DDBJ databases">
        <authorList>
            <consortium name="Pathogen Informatics"/>
        </authorList>
    </citation>
    <scope>NUCLEOTIDE SEQUENCE [LARGE SCALE GENOMIC DNA]</scope>
    <source>
        <strain evidence="11 12">NCTC13039</strain>
    </source>
</reference>
<dbReference type="EMBL" id="LT906453">
    <property type="protein sequence ID" value="SNV23857.1"/>
    <property type="molecule type" value="Genomic_DNA"/>
</dbReference>
<accession>A0A239VNN4</accession>
<dbReference type="InterPro" id="IPR050979">
    <property type="entry name" value="LD-transpeptidase"/>
</dbReference>
<gene>
    <name evidence="11" type="ORF">SAMEA4475696_01917</name>
</gene>
<feature type="active site" description="Proton donor/acceptor" evidence="7">
    <location>
        <position position="330"/>
    </location>
</feature>
<dbReference type="InterPro" id="IPR038063">
    <property type="entry name" value="Transpep_catalytic_dom"/>
</dbReference>
<dbReference type="GO" id="GO:0071555">
    <property type="term" value="P:cell wall organization"/>
    <property type="evidence" value="ECO:0007669"/>
    <property type="project" value="UniProtKB-UniRule"/>
</dbReference>
<dbReference type="PROSITE" id="PS50853">
    <property type="entry name" value="FN3"/>
    <property type="match status" value="1"/>
</dbReference>
<dbReference type="Gene3D" id="2.60.40.3780">
    <property type="match status" value="1"/>
</dbReference>
<dbReference type="GO" id="GO:0016746">
    <property type="term" value="F:acyltransferase activity"/>
    <property type="evidence" value="ECO:0007669"/>
    <property type="project" value="UniProtKB-KW"/>
</dbReference>
<dbReference type="GO" id="GO:0018104">
    <property type="term" value="P:peptidoglycan-protein cross-linking"/>
    <property type="evidence" value="ECO:0007669"/>
    <property type="project" value="TreeGrafter"/>
</dbReference>
<dbReference type="AlphaFoldDB" id="A0A239VNN4"/>
<evidence type="ECO:0000313" key="12">
    <source>
        <dbReference type="Proteomes" id="UP000242637"/>
    </source>
</evidence>
<feature type="domain" description="Fibronectin type-III" evidence="9">
    <location>
        <begin position="46"/>
        <end position="139"/>
    </location>
</feature>
<feature type="signal peptide" evidence="8">
    <location>
        <begin position="1"/>
        <end position="22"/>
    </location>
</feature>
<dbReference type="InterPro" id="IPR005490">
    <property type="entry name" value="LD_TPept_cat_dom"/>
</dbReference>
<evidence type="ECO:0000259" key="9">
    <source>
        <dbReference type="PROSITE" id="PS50853"/>
    </source>
</evidence>
<evidence type="ECO:0000256" key="1">
    <source>
        <dbReference type="ARBA" id="ARBA00004752"/>
    </source>
</evidence>
<feature type="domain" description="L,D-TPase catalytic" evidence="10">
    <location>
        <begin position="245"/>
        <end position="372"/>
    </location>
</feature>
<evidence type="ECO:0000256" key="6">
    <source>
        <dbReference type="ARBA" id="ARBA00023316"/>
    </source>
</evidence>
<dbReference type="CDD" id="cd16913">
    <property type="entry name" value="YkuD_like"/>
    <property type="match status" value="1"/>
</dbReference>
<evidence type="ECO:0000256" key="4">
    <source>
        <dbReference type="ARBA" id="ARBA00022984"/>
    </source>
</evidence>
<dbReference type="GO" id="GO:0005576">
    <property type="term" value="C:extracellular region"/>
    <property type="evidence" value="ECO:0007669"/>
    <property type="project" value="TreeGrafter"/>
</dbReference>
<evidence type="ECO:0000256" key="3">
    <source>
        <dbReference type="ARBA" id="ARBA00022960"/>
    </source>
</evidence>
<keyword evidence="8" id="KW-0732">Signal</keyword>
<dbReference type="SUPFAM" id="SSF141523">
    <property type="entry name" value="L,D-transpeptidase catalytic domain-like"/>
    <property type="match status" value="1"/>
</dbReference>
<evidence type="ECO:0000256" key="5">
    <source>
        <dbReference type="ARBA" id="ARBA00023315"/>
    </source>
</evidence>